<accession>A0A2T9YAX2</accession>
<evidence type="ECO:0000313" key="2">
    <source>
        <dbReference type="Proteomes" id="UP000245699"/>
    </source>
</evidence>
<gene>
    <name evidence="1" type="ORF">BB559_005090</name>
</gene>
<dbReference type="OrthoDB" id="119028at2759"/>
<dbReference type="EMBL" id="MBFT01000540">
    <property type="protein sequence ID" value="PVU89465.1"/>
    <property type="molecule type" value="Genomic_DNA"/>
</dbReference>
<comment type="caution">
    <text evidence="1">The sequence shown here is derived from an EMBL/GenBank/DDBJ whole genome shotgun (WGS) entry which is preliminary data.</text>
</comment>
<dbReference type="Proteomes" id="UP000245699">
    <property type="component" value="Unassembled WGS sequence"/>
</dbReference>
<evidence type="ECO:0008006" key="3">
    <source>
        <dbReference type="Google" id="ProtNLM"/>
    </source>
</evidence>
<reference evidence="1 2" key="1">
    <citation type="journal article" date="2018" name="MBio">
        <title>Comparative Genomics Reveals the Core Gene Toolbox for the Fungus-Insect Symbiosis.</title>
        <authorList>
            <person name="Wang Y."/>
            <person name="Stata M."/>
            <person name="Wang W."/>
            <person name="Stajich J.E."/>
            <person name="White M.M."/>
            <person name="Moncalvo J.M."/>
        </authorList>
    </citation>
    <scope>NUCLEOTIDE SEQUENCE [LARGE SCALE GENOMIC DNA]</scope>
    <source>
        <strain evidence="1 2">AUS-77-4</strain>
    </source>
</reference>
<proteinExistence type="predicted"/>
<evidence type="ECO:0000313" key="1">
    <source>
        <dbReference type="EMBL" id="PVU89465.1"/>
    </source>
</evidence>
<keyword evidence="2" id="KW-1185">Reference proteome</keyword>
<protein>
    <recommendedName>
        <fullName evidence="3">MULE transposase domain-containing protein</fullName>
    </recommendedName>
</protein>
<dbReference type="AlphaFoldDB" id="A0A2T9YAX2"/>
<name>A0A2T9YAX2_9FUNG</name>
<organism evidence="1 2">
    <name type="scientific">Furculomyces boomerangus</name>
    <dbReference type="NCBI Taxonomy" id="61424"/>
    <lineage>
        <taxon>Eukaryota</taxon>
        <taxon>Fungi</taxon>
        <taxon>Fungi incertae sedis</taxon>
        <taxon>Zoopagomycota</taxon>
        <taxon>Kickxellomycotina</taxon>
        <taxon>Harpellomycetes</taxon>
        <taxon>Harpellales</taxon>
        <taxon>Harpellaceae</taxon>
        <taxon>Furculomyces</taxon>
    </lineage>
</organism>
<sequence length="294" mass="34607">MKIRFVPESITADNALAISSAIENNFPGLTRINCHFHTFMSIKKFCDQYKSKPSELLNNFYFVQEFTSTKMFKKAQNLFIKKWKDERKINVDLEAVKKKHFNHNYNWYEGANIFSPSTNNANESFNFKIKVDYAFYKKSTLLCFMELVNEIFEEDTDIPNLNKPKYDSMELASTHPKENYKLIDQSNGAKVYSFSYDKPFLDKNSAVEFEFETFNQIFRTLCERSVVFLKKELNSCSDIHSTCKTFRQEKKCSHVYTILESSNQLEIISKTILSKKIKRGRQKNIVKGKPLWFD</sequence>